<comment type="caution">
    <text evidence="1">The sequence shown here is derived from an EMBL/GenBank/DDBJ whole genome shotgun (WGS) entry which is preliminary data.</text>
</comment>
<dbReference type="EMBL" id="CARXXK010000004">
    <property type="protein sequence ID" value="CAI6366150.1"/>
    <property type="molecule type" value="Genomic_DNA"/>
</dbReference>
<organism evidence="1 2">
    <name type="scientific">Macrosiphum euphorbiae</name>
    <name type="common">potato aphid</name>
    <dbReference type="NCBI Taxonomy" id="13131"/>
    <lineage>
        <taxon>Eukaryota</taxon>
        <taxon>Metazoa</taxon>
        <taxon>Ecdysozoa</taxon>
        <taxon>Arthropoda</taxon>
        <taxon>Hexapoda</taxon>
        <taxon>Insecta</taxon>
        <taxon>Pterygota</taxon>
        <taxon>Neoptera</taxon>
        <taxon>Paraneoptera</taxon>
        <taxon>Hemiptera</taxon>
        <taxon>Sternorrhyncha</taxon>
        <taxon>Aphidomorpha</taxon>
        <taxon>Aphidoidea</taxon>
        <taxon>Aphididae</taxon>
        <taxon>Macrosiphini</taxon>
        <taxon>Macrosiphum</taxon>
    </lineage>
</organism>
<reference evidence="1 2" key="1">
    <citation type="submission" date="2023-01" db="EMBL/GenBank/DDBJ databases">
        <authorList>
            <person name="Whitehead M."/>
        </authorList>
    </citation>
    <scope>NUCLEOTIDE SEQUENCE [LARGE SCALE GENOMIC DNA]</scope>
</reference>
<name>A0AAV0XCR2_9HEMI</name>
<dbReference type="Proteomes" id="UP001160148">
    <property type="component" value="Unassembled WGS sequence"/>
</dbReference>
<keyword evidence="2" id="KW-1185">Reference proteome</keyword>
<proteinExistence type="predicted"/>
<evidence type="ECO:0000313" key="1">
    <source>
        <dbReference type="EMBL" id="CAI6366150.1"/>
    </source>
</evidence>
<sequence length="88" mass="10064">MWESLDLMKSNGMAFNCEDFSKKLKQYRGESTPIKSISQTRSDSNIYMNSDLATRAITTTLDELIKNQITTNDTLLILSNRLLELIKT</sequence>
<accession>A0AAV0XCR2</accession>
<protein>
    <submittedName>
        <fullName evidence="1">Uncharacterized protein</fullName>
    </submittedName>
</protein>
<dbReference type="AlphaFoldDB" id="A0AAV0XCR2"/>
<evidence type="ECO:0000313" key="2">
    <source>
        <dbReference type="Proteomes" id="UP001160148"/>
    </source>
</evidence>
<gene>
    <name evidence="1" type="ORF">MEUPH1_LOCUS20769</name>
</gene>